<organism evidence="3 4">
    <name type="scientific">Methanogenium organophilum</name>
    <dbReference type="NCBI Taxonomy" id="2199"/>
    <lineage>
        <taxon>Archaea</taxon>
        <taxon>Methanobacteriati</taxon>
        <taxon>Methanobacteriota</taxon>
        <taxon>Stenosarchaea group</taxon>
        <taxon>Methanomicrobia</taxon>
        <taxon>Methanomicrobiales</taxon>
        <taxon>Methanomicrobiaceae</taxon>
        <taxon>Methanogenium</taxon>
    </lineage>
</organism>
<dbReference type="Pfam" id="PF01206">
    <property type="entry name" value="TusA"/>
    <property type="match status" value="1"/>
</dbReference>
<protein>
    <submittedName>
        <fullName evidence="3">Sulfurtransferase TusA family protein</fullName>
    </submittedName>
</protein>
<comment type="similarity">
    <text evidence="1">Belongs to the sulfur carrier protein TusA family.</text>
</comment>
<dbReference type="InterPro" id="IPR001455">
    <property type="entry name" value="TusA-like"/>
</dbReference>
<dbReference type="InterPro" id="IPR036868">
    <property type="entry name" value="TusA-like_sf"/>
</dbReference>
<dbReference type="GeneID" id="76833568"/>
<feature type="domain" description="UPF0033" evidence="2">
    <location>
        <begin position="5"/>
        <end position="73"/>
    </location>
</feature>
<proteinExistence type="inferred from homology"/>
<name>A0A9X9T7I4_METOG</name>
<reference evidence="3" key="1">
    <citation type="submission" date="2022-11" db="EMBL/GenBank/DDBJ databases">
        <title>Complete genome sequence of Methanogenium organophilum DSM 3596.</title>
        <authorList>
            <person name="Chen S.-C."/>
            <person name="Lai S.-J."/>
            <person name="You Y.-T."/>
        </authorList>
    </citation>
    <scope>NUCLEOTIDE SEQUENCE</scope>
    <source>
        <strain evidence="3">DSM 3596</strain>
    </source>
</reference>
<evidence type="ECO:0000256" key="1">
    <source>
        <dbReference type="ARBA" id="ARBA00008984"/>
    </source>
</evidence>
<evidence type="ECO:0000313" key="4">
    <source>
        <dbReference type="Proteomes" id="UP001163096"/>
    </source>
</evidence>
<dbReference type="Gene3D" id="3.30.110.40">
    <property type="entry name" value="TusA-like domain"/>
    <property type="match status" value="1"/>
</dbReference>
<accession>A0A9X9T7I4</accession>
<evidence type="ECO:0000259" key="2">
    <source>
        <dbReference type="Pfam" id="PF01206"/>
    </source>
</evidence>
<evidence type="ECO:0000313" key="3">
    <source>
        <dbReference type="EMBL" id="WAI01418.1"/>
    </source>
</evidence>
<dbReference type="EMBL" id="CP113361">
    <property type="protein sequence ID" value="WAI01418.1"/>
    <property type="molecule type" value="Genomic_DNA"/>
</dbReference>
<dbReference type="SUPFAM" id="SSF64307">
    <property type="entry name" value="SirA-like"/>
    <property type="match status" value="1"/>
</dbReference>
<dbReference type="PANTHER" id="PTHR33279:SF6">
    <property type="entry name" value="SULFUR CARRIER PROTEIN YEDF-RELATED"/>
    <property type="match status" value="1"/>
</dbReference>
<sequence length="76" mass="8099">MDADITVDARFKSCPGPLISLSDAVSKARPAQVVKLLATDPAAPSDVKEWSASVGHTLLDVQKLGDVYEIYVEVAE</sequence>
<dbReference type="KEGG" id="mou:OU421_00660"/>
<keyword evidence="4" id="KW-1185">Reference proteome</keyword>
<dbReference type="AlphaFoldDB" id="A0A9X9T7I4"/>
<dbReference type="CDD" id="cd00291">
    <property type="entry name" value="SirA_YedF_YeeD"/>
    <property type="match status" value="1"/>
</dbReference>
<dbReference type="Proteomes" id="UP001163096">
    <property type="component" value="Chromosome"/>
</dbReference>
<dbReference type="RefSeq" id="WP_268186648.1">
    <property type="nucleotide sequence ID" value="NZ_CP113361.1"/>
</dbReference>
<dbReference type="PANTHER" id="PTHR33279">
    <property type="entry name" value="SULFUR CARRIER PROTEIN YEDF-RELATED"/>
    <property type="match status" value="1"/>
</dbReference>
<gene>
    <name evidence="3" type="ORF">OU421_00660</name>
</gene>